<sequence length="118" mass="12380">MGRPVKGVRFGATGAATATIPIRADIGGTDFEGKIVRQIGSRRYRVSNDGGSVVGNATLVDKETGHAAGECSIVGFVNGSATTCAKLTNRLFTDFSNNRYTYTLSDDSAESLMILTAI</sequence>
<organism evidence="1">
    <name type="scientific">marine metagenome</name>
    <dbReference type="NCBI Taxonomy" id="408172"/>
    <lineage>
        <taxon>unclassified sequences</taxon>
        <taxon>metagenomes</taxon>
        <taxon>ecological metagenomes</taxon>
    </lineage>
</organism>
<dbReference type="AlphaFoldDB" id="A0A382AZV2"/>
<gene>
    <name evidence="1" type="ORF">METZ01_LOCUS159387</name>
</gene>
<accession>A0A382AZV2</accession>
<dbReference type="EMBL" id="UINC01027384">
    <property type="protein sequence ID" value="SVB06533.1"/>
    <property type="molecule type" value="Genomic_DNA"/>
</dbReference>
<name>A0A382AZV2_9ZZZZ</name>
<proteinExistence type="predicted"/>
<evidence type="ECO:0000313" key="1">
    <source>
        <dbReference type="EMBL" id="SVB06533.1"/>
    </source>
</evidence>
<protein>
    <submittedName>
        <fullName evidence="1">Uncharacterized protein</fullName>
    </submittedName>
</protein>
<reference evidence="1" key="1">
    <citation type="submission" date="2018-05" db="EMBL/GenBank/DDBJ databases">
        <authorList>
            <person name="Lanie J.A."/>
            <person name="Ng W.-L."/>
            <person name="Kazmierczak K.M."/>
            <person name="Andrzejewski T.M."/>
            <person name="Davidsen T.M."/>
            <person name="Wayne K.J."/>
            <person name="Tettelin H."/>
            <person name="Glass J.I."/>
            <person name="Rusch D."/>
            <person name="Podicherti R."/>
            <person name="Tsui H.-C.T."/>
            <person name="Winkler M.E."/>
        </authorList>
    </citation>
    <scope>NUCLEOTIDE SEQUENCE</scope>
</reference>